<keyword evidence="3" id="KW-1185">Reference proteome</keyword>
<name>A0A9N9VEU9_9HYPO</name>
<dbReference type="EMBL" id="CABFNQ020000644">
    <property type="protein sequence ID" value="CAH0020456.1"/>
    <property type="molecule type" value="Genomic_DNA"/>
</dbReference>
<proteinExistence type="predicted"/>
<dbReference type="AlphaFoldDB" id="A0A9N9VEU9"/>
<dbReference type="Proteomes" id="UP000696573">
    <property type="component" value="Unassembled WGS sequence"/>
</dbReference>
<gene>
    <name evidence="2" type="ORF">CRHIZ90672A_00016459</name>
</gene>
<comment type="caution">
    <text evidence="2">The sequence shown here is derived from an EMBL/GenBank/DDBJ whole genome shotgun (WGS) entry which is preliminary data.</text>
</comment>
<evidence type="ECO:0000313" key="2">
    <source>
        <dbReference type="EMBL" id="CAH0020456.1"/>
    </source>
</evidence>
<organism evidence="2 3">
    <name type="scientific">Clonostachys rhizophaga</name>
    <dbReference type="NCBI Taxonomy" id="160324"/>
    <lineage>
        <taxon>Eukaryota</taxon>
        <taxon>Fungi</taxon>
        <taxon>Dikarya</taxon>
        <taxon>Ascomycota</taxon>
        <taxon>Pezizomycotina</taxon>
        <taxon>Sordariomycetes</taxon>
        <taxon>Hypocreomycetidae</taxon>
        <taxon>Hypocreales</taxon>
        <taxon>Bionectriaceae</taxon>
        <taxon>Clonostachys</taxon>
    </lineage>
</organism>
<sequence length="198" mass="20942">MAVPARAFVLTTPYLTIKSTGFSRCFIVQYSGILEGVVTWGAGDVSASDASPVHHEGRWTHGFRAPLVGKEGGQGPHLPSLMCVAAFAAPRPLIGSEASKLGRVQGAWGRLESRWPVFLKMVLYAPINSAKPALLGADLRGHTLRPASRKRLHRRTTSLGLNDQLGIVSMRAGSGPSLSQSDAHSRPASQLVGAGSIV</sequence>
<feature type="region of interest" description="Disordered" evidence="1">
    <location>
        <begin position="173"/>
        <end position="198"/>
    </location>
</feature>
<protein>
    <submittedName>
        <fullName evidence="2">Uncharacterized protein</fullName>
    </submittedName>
</protein>
<accession>A0A9N9VEU9</accession>
<dbReference type="OrthoDB" id="10600111at2759"/>
<reference evidence="2" key="1">
    <citation type="submission" date="2021-10" db="EMBL/GenBank/DDBJ databases">
        <authorList>
            <person name="Piombo E."/>
        </authorList>
    </citation>
    <scope>NUCLEOTIDE SEQUENCE</scope>
</reference>
<evidence type="ECO:0000313" key="3">
    <source>
        <dbReference type="Proteomes" id="UP000696573"/>
    </source>
</evidence>
<evidence type="ECO:0000256" key="1">
    <source>
        <dbReference type="SAM" id="MobiDB-lite"/>
    </source>
</evidence>